<evidence type="ECO:0000256" key="6">
    <source>
        <dbReference type="RuleBase" id="RU003983"/>
    </source>
</evidence>
<gene>
    <name evidence="10" type="ORF">FYJ50_05010</name>
</gene>
<evidence type="ECO:0000259" key="8">
    <source>
        <dbReference type="Pfam" id="PF01435"/>
    </source>
</evidence>
<feature type="transmembrane region" description="Helical" evidence="7">
    <location>
        <begin position="292"/>
        <end position="313"/>
    </location>
</feature>
<name>A0A7X2N3R7_9FIRM</name>
<keyword evidence="1 6" id="KW-0645">Protease</keyword>
<dbReference type="InterPro" id="IPR001915">
    <property type="entry name" value="Peptidase_M48"/>
</dbReference>
<feature type="domain" description="CAAX prenyl protease 1 N-terminal" evidence="9">
    <location>
        <begin position="28"/>
        <end position="181"/>
    </location>
</feature>
<dbReference type="Gene3D" id="3.30.2010.10">
    <property type="entry name" value="Metalloproteases ('zincins'), catalytic domain"/>
    <property type="match status" value="1"/>
</dbReference>
<comment type="similarity">
    <text evidence="6">Belongs to the peptidase M48 family.</text>
</comment>
<keyword evidence="7" id="KW-1133">Transmembrane helix</keyword>
<proteinExistence type="inferred from homology"/>
<dbReference type="Proteomes" id="UP000470082">
    <property type="component" value="Unassembled WGS sequence"/>
</dbReference>
<dbReference type="AlphaFoldDB" id="A0A7X2N3R7"/>
<feature type="domain" description="Peptidase M48" evidence="8">
    <location>
        <begin position="209"/>
        <end position="419"/>
    </location>
</feature>
<dbReference type="GO" id="GO:0006508">
    <property type="term" value="P:proteolysis"/>
    <property type="evidence" value="ECO:0007669"/>
    <property type="project" value="UniProtKB-KW"/>
</dbReference>
<comment type="cofactor">
    <cofactor evidence="6">
        <name>Zn(2+)</name>
        <dbReference type="ChEBI" id="CHEBI:29105"/>
    </cofactor>
    <text evidence="6">Binds 1 zinc ion per subunit.</text>
</comment>
<feature type="transmembrane region" description="Helical" evidence="7">
    <location>
        <begin position="176"/>
        <end position="200"/>
    </location>
</feature>
<keyword evidence="7" id="KW-0472">Membrane</keyword>
<dbReference type="RefSeq" id="WP_154459998.1">
    <property type="nucleotide sequence ID" value="NZ_VUMM01000007.1"/>
</dbReference>
<dbReference type="Pfam" id="PF01435">
    <property type="entry name" value="Peptidase_M48"/>
    <property type="match status" value="1"/>
</dbReference>
<evidence type="ECO:0000256" key="4">
    <source>
        <dbReference type="ARBA" id="ARBA00022833"/>
    </source>
</evidence>
<organism evidence="10 11">
    <name type="scientific">Floccifex porci</name>
    <dbReference type="NCBI Taxonomy" id="2606629"/>
    <lineage>
        <taxon>Bacteria</taxon>
        <taxon>Bacillati</taxon>
        <taxon>Bacillota</taxon>
        <taxon>Erysipelotrichia</taxon>
        <taxon>Erysipelotrichales</taxon>
        <taxon>Erysipelotrichaceae</taxon>
        <taxon>Floccifex</taxon>
    </lineage>
</organism>
<evidence type="ECO:0000256" key="2">
    <source>
        <dbReference type="ARBA" id="ARBA00022723"/>
    </source>
</evidence>
<evidence type="ECO:0000256" key="7">
    <source>
        <dbReference type="SAM" id="Phobius"/>
    </source>
</evidence>
<evidence type="ECO:0000313" key="10">
    <source>
        <dbReference type="EMBL" id="MSS01463.1"/>
    </source>
</evidence>
<keyword evidence="5 6" id="KW-0482">Metalloprotease</keyword>
<dbReference type="GO" id="GO:0004222">
    <property type="term" value="F:metalloendopeptidase activity"/>
    <property type="evidence" value="ECO:0007669"/>
    <property type="project" value="InterPro"/>
</dbReference>
<keyword evidence="11" id="KW-1185">Reference proteome</keyword>
<feature type="transmembrane region" description="Helical" evidence="7">
    <location>
        <begin position="135"/>
        <end position="156"/>
    </location>
</feature>
<evidence type="ECO:0000259" key="9">
    <source>
        <dbReference type="Pfam" id="PF16491"/>
    </source>
</evidence>
<keyword evidence="4 6" id="KW-0862">Zinc</keyword>
<evidence type="ECO:0000256" key="3">
    <source>
        <dbReference type="ARBA" id="ARBA00022801"/>
    </source>
</evidence>
<dbReference type="InterPro" id="IPR032456">
    <property type="entry name" value="Peptidase_M48_N"/>
</dbReference>
<accession>A0A7X2N3R7</accession>
<dbReference type="GO" id="GO:0046872">
    <property type="term" value="F:metal ion binding"/>
    <property type="evidence" value="ECO:0007669"/>
    <property type="project" value="UniProtKB-KW"/>
</dbReference>
<evidence type="ECO:0000256" key="1">
    <source>
        <dbReference type="ARBA" id="ARBA00022670"/>
    </source>
</evidence>
<evidence type="ECO:0000256" key="5">
    <source>
        <dbReference type="ARBA" id="ARBA00023049"/>
    </source>
</evidence>
<dbReference type="EMBL" id="VUMM01000007">
    <property type="protein sequence ID" value="MSS01463.1"/>
    <property type="molecule type" value="Genomic_DNA"/>
</dbReference>
<keyword evidence="7" id="KW-0812">Transmembrane</keyword>
<feature type="transmembrane region" description="Helical" evidence="7">
    <location>
        <begin position="87"/>
        <end position="114"/>
    </location>
</feature>
<dbReference type="Pfam" id="PF16491">
    <property type="entry name" value="Peptidase_M48_N"/>
    <property type="match status" value="1"/>
</dbReference>
<keyword evidence="3 6" id="KW-0378">Hydrolase</keyword>
<sequence>MLKIICLFYVIKSIWELILNGLQNQSLKQPLPKEVSDIYDEKRYKDFILYKKKYRNLSFIKMTIELICIFLILYSPFFHIVSKIQSIYISLFICILFFFIVDLILSLISEYYATFVIEEEFGMNKKTRREFFKDFLLDQIFELFFSFVIYTGIAFICKNISKWTNGFSISYIQSFMIVSGIGFCFYLIFILFSYLSFLLLKQQYHFEPLKDQYLLNQIQGLLKGCPKKVKDIMVYDESKKSTTKNAFVLKLPFYRMIGIADNFINDNSYNECLGVLAHEAGHLKHKKKVYNYIFYLSLGFMFLFIVWLLPNASMLYKGIQWIDVSFDLVHPVYYLYFYIVSLIMDPFFYILMVYKNYITRKEEYEADENVIKEGYQKELIQLFKNLSKDELVNVNPHPLIEFLEYDHPSMYHRIIALSKN</sequence>
<feature type="transmembrane region" description="Helical" evidence="7">
    <location>
        <begin position="59"/>
        <end position="81"/>
    </location>
</feature>
<dbReference type="PANTHER" id="PTHR10120">
    <property type="entry name" value="CAAX PRENYL PROTEASE 1"/>
    <property type="match status" value="1"/>
</dbReference>
<evidence type="ECO:0000313" key="11">
    <source>
        <dbReference type="Proteomes" id="UP000470082"/>
    </source>
</evidence>
<feature type="transmembrane region" description="Helical" evidence="7">
    <location>
        <begin position="333"/>
        <end position="354"/>
    </location>
</feature>
<comment type="caution">
    <text evidence="10">The sequence shown here is derived from an EMBL/GenBank/DDBJ whole genome shotgun (WGS) entry which is preliminary data.</text>
</comment>
<keyword evidence="2" id="KW-0479">Metal-binding</keyword>
<protein>
    <submittedName>
        <fullName evidence="10">M48 family metalloprotease</fullName>
    </submittedName>
</protein>
<reference evidence="10 11" key="1">
    <citation type="submission" date="2019-08" db="EMBL/GenBank/DDBJ databases">
        <title>In-depth cultivation of the pig gut microbiome towards novel bacterial diversity and tailored functional studies.</title>
        <authorList>
            <person name="Wylensek D."/>
            <person name="Hitch T.C.A."/>
            <person name="Clavel T."/>
        </authorList>
    </citation>
    <scope>NUCLEOTIDE SEQUENCE [LARGE SCALE GENOMIC DNA]</scope>
    <source>
        <strain evidence="10 11">LKV-178-WT-2G</strain>
    </source>
</reference>